<dbReference type="GO" id="GO:0009506">
    <property type="term" value="C:plasmodesma"/>
    <property type="evidence" value="ECO:0007669"/>
    <property type="project" value="TreeGrafter"/>
</dbReference>
<dbReference type="GO" id="GO:0005886">
    <property type="term" value="C:plasma membrane"/>
    <property type="evidence" value="ECO:0007669"/>
    <property type="project" value="TreeGrafter"/>
</dbReference>
<dbReference type="Gene3D" id="1.10.510.10">
    <property type="entry name" value="Transferase(Phosphotransferase) domain 1"/>
    <property type="match status" value="1"/>
</dbReference>
<evidence type="ECO:0000313" key="2">
    <source>
        <dbReference type="EMBL" id="KAK9080865.1"/>
    </source>
</evidence>
<evidence type="ECO:0000313" key="3">
    <source>
        <dbReference type="Proteomes" id="UP001408789"/>
    </source>
</evidence>
<dbReference type="Pfam" id="PF07714">
    <property type="entry name" value="PK_Tyr_Ser-Thr"/>
    <property type="match status" value="1"/>
</dbReference>
<dbReference type="EMBL" id="JBCNJP010000001">
    <property type="protein sequence ID" value="KAK9080865.1"/>
    <property type="molecule type" value="Genomic_DNA"/>
</dbReference>
<dbReference type="Proteomes" id="UP001408789">
    <property type="component" value="Unassembled WGS sequence"/>
</dbReference>
<comment type="caution">
    <text evidence="2">The sequence shown here is derived from an EMBL/GenBank/DDBJ whole genome shotgun (WGS) entry which is preliminary data.</text>
</comment>
<feature type="domain" description="Protein kinase" evidence="1">
    <location>
        <begin position="24"/>
        <end position="323"/>
    </location>
</feature>
<name>A0AAP0HFE3_9ASTR</name>
<accession>A0AAP0HFE3</accession>
<keyword evidence="3" id="KW-1185">Reference proteome</keyword>
<dbReference type="SUPFAM" id="SSF56112">
    <property type="entry name" value="Protein kinase-like (PK-like)"/>
    <property type="match status" value="1"/>
</dbReference>
<dbReference type="GO" id="GO:0005524">
    <property type="term" value="F:ATP binding"/>
    <property type="evidence" value="ECO:0007669"/>
    <property type="project" value="InterPro"/>
</dbReference>
<dbReference type="InterPro" id="IPR011009">
    <property type="entry name" value="Kinase-like_dom_sf"/>
</dbReference>
<dbReference type="PANTHER" id="PTHR27003">
    <property type="entry name" value="OS07G0166700 PROTEIN"/>
    <property type="match status" value="1"/>
</dbReference>
<protein>
    <recommendedName>
        <fullName evidence="1">Protein kinase domain-containing protein</fullName>
    </recommendedName>
</protein>
<proteinExistence type="predicted"/>
<gene>
    <name evidence="2" type="ORF">SSX86_000007</name>
</gene>
<dbReference type="GO" id="GO:0004714">
    <property type="term" value="F:transmembrane receptor protein tyrosine kinase activity"/>
    <property type="evidence" value="ECO:0007669"/>
    <property type="project" value="InterPro"/>
</dbReference>
<dbReference type="InterPro" id="IPR000719">
    <property type="entry name" value="Prot_kinase_dom"/>
</dbReference>
<organism evidence="2 3">
    <name type="scientific">Deinandra increscens subsp. villosa</name>
    <dbReference type="NCBI Taxonomy" id="3103831"/>
    <lineage>
        <taxon>Eukaryota</taxon>
        <taxon>Viridiplantae</taxon>
        <taxon>Streptophyta</taxon>
        <taxon>Embryophyta</taxon>
        <taxon>Tracheophyta</taxon>
        <taxon>Spermatophyta</taxon>
        <taxon>Magnoliopsida</taxon>
        <taxon>eudicotyledons</taxon>
        <taxon>Gunneridae</taxon>
        <taxon>Pentapetalae</taxon>
        <taxon>asterids</taxon>
        <taxon>campanulids</taxon>
        <taxon>Asterales</taxon>
        <taxon>Asteraceae</taxon>
        <taxon>Asteroideae</taxon>
        <taxon>Heliantheae alliance</taxon>
        <taxon>Madieae</taxon>
        <taxon>Madiinae</taxon>
        <taxon>Deinandra</taxon>
    </lineage>
</organism>
<dbReference type="InterPro" id="IPR045272">
    <property type="entry name" value="ANXUR1/2-like"/>
</dbReference>
<dbReference type="AlphaFoldDB" id="A0AAP0HFE3"/>
<dbReference type="PANTHER" id="PTHR27003:SF471">
    <property type="entry name" value="VASCULAR ENDOTHELIAL GROWTH FACTOR RECEPTOR 2 (VEGFR2)-RELATED"/>
    <property type="match status" value="1"/>
</dbReference>
<reference evidence="2 3" key="1">
    <citation type="submission" date="2024-04" db="EMBL/GenBank/DDBJ databases">
        <title>The reference genome of an endangered Asteraceae, Deinandra increscens subsp. villosa, native to the Central Coast of California.</title>
        <authorList>
            <person name="Guilliams M."/>
            <person name="Hasenstab-Lehman K."/>
            <person name="Meyer R."/>
            <person name="Mcevoy S."/>
        </authorList>
    </citation>
    <scope>NUCLEOTIDE SEQUENCE [LARGE SCALE GENOMIC DNA]</scope>
    <source>
        <tissue evidence="2">Leaf</tissue>
    </source>
</reference>
<dbReference type="Gene3D" id="3.30.200.20">
    <property type="entry name" value="Phosphorylase Kinase, domain 1"/>
    <property type="match status" value="1"/>
</dbReference>
<evidence type="ECO:0000259" key="1">
    <source>
        <dbReference type="PROSITE" id="PS50011"/>
    </source>
</evidence>
<sequence>MLQGETIILPRFRLSDIKSATNDFDETYRLGLYTNGTVYKAELDHSGNNDLLLTKGKNNSEPCKKHRSVAIKRFTGGNTMQVRQESFAELEMLTSYKQSELVSLLGFCDEGAEMILVYDYYPSNKNLGDYLQSDHSVHNLTWTHRLHMCLEIARGVKYLHTKTAKHSNINSSNIILDKYCHAKLAYFGISKLHSANQEVVGTKVYEDPEYKTTGKLETKSDIYSFGVVLFEILCGKLAYDPVHIKVNDKGLAPIARQCFKDGTIERLIDPKLKEENDQDNFSSVRGPNQDSLETFSKIAYQCLGEAAKRPSIEIVIKELERALDFHVSQY</sequence>
<dbReference type="PROSITE" id="PS50011">
    <property type="entry name" value="PROTEIN_KINASE_DOM"/>
    <property type="match status" value="1"/>
</dbReference>
<dbReference type="InterPro" id="IPR001245">
    <property type="entry name" value="Ser-Thr/Tyr_kinase_cat_dom"/>
</dbReference>